<evidence type="ECO:0000313" key="2">
    <source>
        <dbReference type="EMBL" id="UNV88133.1"/>
    </source>
</evidence>
<sequence length="148" mass="16951">MKINPENGSITLPDGNMISARTTLDDWIASFPKSSPNHLQAGITFFSLSFTKQSEQYTLTARFEQQRLERLSIFFCPIGEDNSWAAWSEERELQRRKQFDRWLNKQLGDAPCSIKASLSGKCRQFAWGNAGAYYHNKDGSTMIVISYR</sequence>
<dbReference type="PATRIC" id="fig|1056807.3.peg.368"/>
<dbReference type="AlphaFoldDB" id="A0A0C1HES7"/>
<keyword evidence="4" id="KW-1185">Reference proteome</keyword>
<gene>
    <name evidence="1" type="ORF">MCC93_03820</name>
    <name evidence="2" type="ORF">MON37_04185</name>
</gene>
<dbReference type="Proteomes" id="UP000031390">
    <property type="component" value="Unassembled WGS sequence"/>
</dbReference>
<proteinExistence type="predicted"/>
<dbReference type="EMBL" id="JUFZ01000015">
    <property type="protein sequence ID" value="KIC12647.1"/>
    <property type="molecule type" value="Genomic_DNA"/>
</dbReference>
<evidence type="ECO:0000313" key="1">
    <source>
        <dbReference type="EMBL" id="KIC12647.1"/>
    </source>
</evidence>
<dbReference type="RefSeq" id="WP_039405248.1">
    <property type="nucleotide sequence ID" value="NZ_CP094242.1"/>
</dbReference>
<dbReference type="Proteomes" id="UP000829504">
    <property type="component" value="Chromosome"/>
</dbReference>
<accession>A0A0C1HES7</accession>
<dbReference type="EMBL" id="CP094242">
    <property type="protein sequence ID" value="UNV88133.1"/>
    <property type="molecule type" value="Genomic_DNA"/>
</dbReference>
<organism evidence="1 3">
    <name type="scientific">Morococcus cerebrosus</name>
    <dbReference type="NCBI Taxonomy" id="1056807"/>
    <lineage>
        <taxon>Bacteria</taxon>
        <taxon>Pseudomonadati</taxon>
        <taxon>Pseudomonadota</taxon>
        <taxon>Betaproteobacteria</taxon>
        <taxon>Neisseriales</taxon>
        <taxon>Neisseriaceae</taxon>
        <taxon>Morococcus</taxon>
    </lineage>
</organism>
<evidence type="ECO:0000313" key="4">
    <source>
        <dbReference type="Proteomes" id="UP000829504"/>
    </source>
</evidence>
<protein>
    <submittedName>
        <fullName evidence="1">Uncharacterized protein</fullName>
    </submittedName>
</protein>
<reference evidence="1 3" key="1">
    <citation type="submission" date="2014-12" db="EMBL/GenBank/DDBJ databases">
        <title>Genome sequence of Morococcus cerebrosus.</title>
        <authorList>
            <person name="Shin S.-K."/>
            <person name="Yi H."/>
        </authorList>
    </citation>
    <scope>NUCLEOTIDE SEQUENCE [LARGE SCALE GENOMIC DNA]</scope>
    <source>
        <strain evidence="1 3">CIP 81.93</strain>
    </source>
</reference>
<name>A0A0C1HES7_9NEIS</name>
<evidence type="ECO:0000313" key="3">
    <source>
        <dbReference type="Proteomes" id="UP000031390"/>
    </source>
</evidence>
<reference evidence="2 4" key="2">
    <citation type="submission" date="2022-03" db="EMBL/GenBank/DDBJ databases">
        <title>Genome sequencing of Morococcus cerebrosus.</title>
        <authorList>
            <person name="Baek M.-G."/>
            <person name="Yi H."/>
        </authorList>
    </citation>
    <scope>NUCLEOTIDE SEQUENCE [LARGE SCALE GENOMIC DNA]</scope>
    <source>
        <strain evidence="2 4">CIP 81.93</strain>
    </source>
</reference>